<feature type="transmembrane region" description="Helical" evidence="1">
    <location>
        <begin position="20"/>
        <end position="37"/>
    </location>
</feature>
<dbReference type="AlphaFoldDB" id="A0A016SL10"/>
<accession>A0A016SL10</accession>
<sequence length="105" mass="11738">MANRGHVDYSYFWTPVKDASGTLYTIALFMVAALQSLRVAPKLHSFRVVSMRRCGASPRQRSGGKRLHTFSLPWRCSATSPSKMRQRLVMGVFCRPATTFAAAKV</sequence>
<keyword evidence="1" id="KW-1133">Transmembrane helix</keyword>
<evidence type="ECO:0000256" key="1">
    <source>
        <dbReference type="SAM" id="Phobius"/>
    </source>
</evidence>
<keyword evidence="3" id="KW-1185">Reference proteome</keyword>
<evidence type="ECO:0000313" key="3">
    <source>
        <dbReference type="Proteomes" id="UP000024635"/>
    </source>
</evidence>
<keyword evidence="1" id="KW-0812">Transmembrane</keyword>
<comment type="caution">
    <text evidence="2">The sequence shown here is derived from an EMBL/GenBank/DDBJ whole genome shotgun (WGS) entry which is preliminary data.</text>
</comment>
<reference evidence="3" key="1">
    <citation type="journal article" date="2015" name="Nat. Genet.">
        <title>The genome and transcriptome of the zoonotic hookworm Ancylostoma ceylanicum identify infection-specific gene families.</title>
        <authorList>
            <person name="Schwarz E.M."/>
            <person name="Hu Y."/>
            <person name="Antoshechkin I."/>
            <person name="Miller M.M."/>
            <person name="Sternberg P.W."/>
            <person name="Aroian R.V."/>
        </authorList>
    </citation>
    <scope>NUCLEOTIDE SEQUENCE</scope>
    <source>
        <strain evidence="3">HY135</strain>
    </source>
</reference>
<name>A0A016SL10_9BILA</name>
<organism evidence="2 3">
    <name type="scientific">Ancylostoma ceylanicum</name>
    <dbReference type="NCBI Taxonomy" id="53326"/>
    <lineage>
        <taxon>Eukaryota</taxon>
        <taxon>Metazoa</taxon>
        <taxon>Ecdysozoa</taxon>
        <taxon>Nematoda</taxon>
        <taxon>Chromadorea</taxon>
        <taxon>Rhabditida</taxon>
        <taxon>Rhabditina</taxon>
        <taxon>Rhabditomorpha</taxon>
        <taxon>Strongyloidea</taxon>
        <taxon>Ancylostomatidae</taxon>
        <taxon>Ancylostomatinae</taxon>
        <taxon>Ancylostoma</taxon>
    </lineage>
</organism>
<gene>
    <name evidence="2" type="primary">Acey_s0206.g1974</name>
    <name evidence="2" type="ORF">Y032_0206g1974</name>
</gene>
<dbReference type="EMBL" id="JARK01001542">
    <property type="protein sequence ID" value="EYB91403.1"/>
    <property type="molecule type" value="Genomic_DNA"/>
</dbReference>
<proteinExistence type="predicted"/>
<keyword evidence="1" id="KW-0472">Membrane</keyword>
<dbReference type="Proteomes" id="UP000024635">
    <property type="component" value="Unassembled WGS sequence"/>
</dbReference>
<protein>
    <submittedName>
        <fullName evidence="2">Uncharacterized protein</fullName>
    </submittedName>
</protein>
<evidence type="ECO:0000313" key="2">
    <source>
        <dbReference type="EMBL" id="EYB91403.1"/>
    </source>
</evidence>